<evidence type="ECO:0000256" key="1">
    <source>
        <dbReference type="ARBA" id="ARBA00004370"/>
    </source>
</evidence>
<dbReference type="GO" id="GO:0007411">
    <property type="term" value="P:axon guidance"/>
    <property type="evidence" value="ECO:0007669"/>
    <property type="project" value="TreeGrafter"/>
</dbReference>
<evidence type="ECO:0000256" key="4">
    <source>
        <dbReference type="ARBA" id="ARBA00023157"/>
    </source>
</evidence>
<evidence type="ECO:0000256" key="2">
    <source>
        <dbReference type="ARBA" id="ARBA00022729"/>
    </source>
</evidence>
<dbReference type="PANTHER" id="PTHR11304:SF29">
    <property type="entry name" value="EPHRIN"/>
    <property type="match status" value="1"/>
</dbReference>
<dbReference type="Proteomes" id="UP000887574">
    <property type="component" value="Unplaced"/>
</dbReference>
<dbReference type="WBParaSite" id="jg15457">
    <property type="protein sequence ID" value="jg15457"/>
    <property type="gene ID" value="jg15457"/>
</dbReference>
<keyword evidence="2" id="KW-0732">Signal</keyword>
<proteinExistence type="inferred from homology"/>
<keyword evidence="4" id="KW-1015">Disulfide bond</keyword>
<dbReference type="PANTHER" id="PTHR11304">
    <property type="entry name" value="EPHRIN"/>
    <property type="match status" value="1"/>
</dbReference>
<dbReference type="AlphaFoldDB" id="A0A915D4E9"/>
<dbReference type="PROSITE" id="PS51551">
    <property type="entry name" value="EPHRIN_RBD_2"/>
    <property type="match status" value="1"/>
</dbReference>
<keyword evidence="5" id="KW-0325">Glycoprotein</keyword>
<name>A0A915D4E9_9BILA</name>
<evidence type="ECO:0000259" key="7">
    <source>
        <dbReference type="PROSITE" id="PS51551"/>
    </source>
</evidence>
<evidence type="ECO:0000313" key="8">
    <source>
        <dbReference type="Proteomes" id="UP000887574"/>
    </source>
</evidence>
<organism evidence="8 9">
    <name type="scientific">Ditylenchus dipsaci</name>
    <dbReference type="NCBI Taxonomy" id="166011"/>
    <lineage>
        <taxon>Eukaryota</taxon>
        <taxon>Metazoa</taxon>
        <taxon>Ecdysozoa</taxon>
        <taxon>Nematoda</taxon>
        <taxon>Chromadorea</taxon>
        <taxon>Rhabditida</taxon>
        <taxon>Tylenchina</taxon>
        <taxon>Tylenchomorpha</taxon>
        <taxon>Sphaerularioidea</taxon>
        <taxon>Anguinidae</taxon>
        <taxon>Anguininae</taxon>
        <taxon>Ditylenchus</taxon>
    </lineage>
</organism>
<accession>A0A915D4E9</accession>
<dbReference type="Gene3D" id="2.60.40.420">
    <property type="entry name" value="Cupredoxins - blue copper proteins"/>
    <property type="match status" value="2"/>
</dbReference>
<dbReference type="SUPFAM" id="SSF49503">
    <property type="entry name" value="Cupredoxins"/>
    <property type="match status" value="1"/>
</dbReference>
<comment type="caution">
    <text evidence="6">Lacks conserved residue(s) required for the propagation of feature annotation.</text>
</comment>
<dbReference type="InterPro" id="IPR008972">
    <property type="entry name" value="Cupredoxin"/>
</dbReference>
<dbReference type="InterPro" id="IPR031328">
    <property type="entry name" value="Ephrin"/>
</dbReference>
<evidence type="ECO:0000313" key="9">
    <source>
        <dbReference type="WBParaSite" id="jg15457"/>
    </source>
</evidence>
<dbReference type="InterPro" id="IPR001799">
    <property type="entry name" value="Ephrin_RBD"/>
</dbReference>
<evidence type="ECO:0000256" key="3">
    <source>
        <dbReference type="ARBA" id="ARBA00023136"/>
    </source>
</evidence>
<protein>
    <submittedName>
        <fullName evidence="9">Ephrin RBD domain-containing protein</fullName>
    </submittedName>
</protein>
<dbReference type="Pfam" id="PF00812">
    <property type="entry name" value="Ephrin"/>
    <property type="match status" value="2"/>
</dbReference>
<evidence type="ECO:0000256" key="6">
    <source>
        <dbReference type="PROSITE-ProRule" id="PRU00884"/>
    </source>
</evidence>
<dbReference type="GO" id="GO:0005886">
    <property type="term" value="C:plasma membrane"/>
    <property type="evidence" value="ECO:0007669"/>
    <property type="project" value="TreeGrafter"/>
</dbReference>
<dbReference type="GO" id="GO:0048013">
    <property type="term" value="P:ephrin receptor signaling pathway"/>
    <property type="evidence" value="ECO:0007669"/>
    <property type="project" value="TreeGrafter"/>
</dbReference>
<keyword evidence="3" id="KW-0472">Membrane</keyword>
<keyword evidence="8" id="KW-1185">Reference proteome</keyword>
<comment type="subcellular location">
    <subcellularLocation>
        <location evidence="1">Membrane</location>
    </subcellularLocation>
</comment>
<reference evidence="9" key="1">
    <citation type="submission" date="2022-11" db="UniProtKB">
        <authorList>
            <consortium name="WormBaseParasite"/>
        </authorList>
    </citation>
    <scope>IDENTIFICATION</scope>
</reference>
<comment type="similarity">
    <text evidence="6">Belongs to the ephrin family.</text>
</comment>
<feature type="domain" description="Ephrin RBD" evidence="7">
    <location>
        <begin position="91"/>
        <end position="202"/>
    </location>
</feature>
<sequence length="301" mass="32821">MVEMEKKKAFNQPALSQIPAFRADGGEISFLQKVSGQFLASAPKKFSAPAPALRFIIFSSSSGSGSELLEKKLQLRLGAGAGAGAVPKTGDLLEDIRFDISNTEHVKQVRLLDRVTILCPHPIPGQPYEYSKLYVVSREGYDKCQLLEEKQLGDFSPLPSGLQFQTGQSYYVITTSDGTQFGLNGTSNGLCLTRNMKMKFDVSNGSSKNHRLRTTVRPDSNSALSFPQTALPDAASPMLYIIHTSEPETAASVNDNSMFGEHGVIEDDSDACFTNLPNRMLLAAGLIIVDLSWRRILSLLV</sequence>
<evidence type="ECO:0000256" key="5">
    <source>
        <dbReference type="ARBA" id="ARBA00023180"/>
    </source>
</evidence>
<dbReference type="GO" id="GO:0046875">
    <property type="term" value="F:ephrin receptor binding"/>
    <property type="evidence" value="ECO:0007669"/>
    <property type="project" value="TreeGrafter"/>
</dbReference>